<comment type="caution">
    <text evidence="3">The sequence shown here is derived from an EMBL/GenBank/DDBJ whole genome shotgun (WGS) entry which is preliminary data.</text>
</comment>
<dbReference type="InterPro" id="IPR050902">
    <property type="entry name" value="ABC_Transporter_SBP"/>
</dbReference>
<sequence length="289" mass="29865">MKLFMPTIAGLLFAGGAAFSNGVAADEAAPQRIVSAGGDLTEIVYALGAQDRLVGVDSTSVYPAEATGKAQIGYVRRISPEGILSLEPDLVLGAYDMGPPAALDQLRAAGVAVALAPDQETVDGVPAKIRFVGQAIGLPKQADALAAEVRSAMVAEIEKAQAWTGERPKVLFVLTMGESGLTVGGTGSSAESIIEMAGGINAAKSIEGYKPMTREAVLAAQPDVVLMMQRGADQHGGTDKVLERPEFALTPAGKNKRAIIMDGMLLLGFGPRTPQAIAELGEALRKNGQ</sequence>
<dbReference type="AlphaFoldDB" id="A0A7Y0E378"/>
<dbReference type="Gene3D" id="3.40.50.1980">
    <property type="entry name" value="Nitrogenase molybdenum iron protein domain"/>
    <property type="match status" value="2"/>
</dbReference>
<dbReference type="PROSITE" id="PS50983">
    <property type="entry name" value="FE_B12_PBP"/>
    <property type="match status" value="1"/>
</dbReference>
<dbReference type="Pfam" id="PF01497">
    <property type="entry name" value="Peripla_BP_2"/>
    <property type="match status" value="1"/>
</dbReference>
<dbReference type="CDD" id="cd01149">
    <property type="entry name" value="HutB"/>
    <property type="match status" value="1"/>
</dbReference>
<name>A0A7Y0E378_9PROT</name>
<dbReference type="PANTHER" id="PTHR30535:SF4">
    <property type="entry name" value="HEMIN-BINDING PERIPLASMIC PROTEIN HMUT"/>
    <property type="match status" value="1"/>
</dbReference>
<evidence type="ECO:0000259" key="2">
    <source>
        <dbReference type="PROSITE" id="PS50983"/>
    </source>
</evidence>
<reference evidence="3 4" key="1">
    <citation type="submission" date="2020-04" db="EMBL/GenBank/DDBJ databases">
        <title>Rhodospirillaceae bacterium KN72 isolated from deep sea.</title>
        <authorList>
            <person name="Zhang D.-C."/>
        </authorList>
    </citation>
    <scope>NUCLEOTIDE SEQUENCE [LARGE SCALE GENOMIC DNA]</scope>
    <source>
        <strain evidence="3 4">KN72</strain>
    </source>
</reference>
<feature type="chain" id="PRO_5031151591" evidence="1">
    <location>
        <begin position="25"/>
        <end position="289"/>
    </location>
</feature>
<accession>A0A7Y0E378</accession>
<dbReference type="EMBL" id="JABBNT010000005">
    <property type="protein sequence ID" value="NMM46427.1"/>
    <property type="molecule type" value="Genomic_DNA"/>
</dbReference>
<organism evidence="3 4">
    <name type="scientific">Pacificispira spongiicola</name>
    <dbReference type="NCBI Taxonomy" id="2729598"/>
    <lineage>
        <taxon>Bacteria</taxon>
        <taxon>Pseudomonadati</taxon>
        <taxon>Pseudomonadota</taxon>
        <taxon>Alphaproteobacteria</taxon>
        <taxon>Rhodospirillales</taxon>
        <taxon>Rhodospirillaceae</taxon>
        <taxon>Pacificispira</taxon>
    </lineage>
</organism>
<evidence type="ECO:0000313" key="4">
    <source>
        <dbReference type="Proteomes" id="UP000539372"/>
    </source>
</evidence>
<evidence type="ECO:0000313" key="3">
    <source>
        <dbReference type="EMBL" id="NMM46427.1"/>
    </source>
</evidence>
<proteinExistence type="predicted"/>
<feature type="domain" description="Fe/B12 periplasmic-binding" evidence="2">
    <location>
        <begin position="32"/>
        <end position="288"/>
    </location>
</feature>
<gene>
    <name evidence="3" type="ORF">HH303_18185</name>
</gene>
<protein>
    <submittedName>
        <fullName evidence="3">ABC transporter substrate-binding protein</fullName>
    </submittedName>
</protein>
<dbReference type="PANTHER" id="PTHR30535">
    <property type="entry name" value="VITAMIN B12-BINDING PROTEIN"/>
    <property type="match status" value="1"/>
</dbReference>
<dbReference type="RefSeq" id="WP_169626784.1">
    <property type="nucleotide sequence ID" value="NZ_JABBNT010000005.1"/>
</dbReference>
<keyword evidence="4" id="KW-1185">Reference proteome</keyword>
<keyword evidence="1" id="KW-0732">Signal</keyword>
<dbReference type="Proteomes" id="UP000539372">
    <property type="component" value="Unassembled WGS sequence"/>
</dbReference>
<dbReference type="SUPFAM" id="SSF53807">
    <property type="entry name" value="Helical backbone' metal receptor"/>
    <property type="match status" value="1"/>
</dbReference>
<dbReference type="InterPro" id="IPR002491">
    <property type="entry name" value="ABC_transptr_periplasmic_BD"/>
</dbReference>
<feature type="signal peptide" evidence="1">
    <location>
        <begin position="1"/>
        <end position="24"/>
    </location>
</feature>
<evidence type="ECO:0000256" key="1">
    <source>
        <dbReference type="SAM" id="SignalP"/>
    </source>
</evidence>